<dbReference type="InterPro" id="IPR015495">
    <property type="entry name" value="Myb_TF_plants"/>
</dbReference>
<feature type="domain" description="HTH myb-type" evidence="6">
    <location>
        <begin position="8"/>
        <end position="63"/>
    </location>
</feature>
<dbReference type="SUPFAM" id="SSF46689">
    <property type="entry name" value="Homeodomain-like"/>
    <property type="match status" value="1"/>
</dbReference>
<protein>
    <submittedName>
        <fullName evidence="7">Transcription factor MYB35-like</fullName>
    </submittedName>
</protein>
<dbReference type="GO" id="GO:0005634">
    <property type="term" value="C:nucleus"/>
    <property type="evidence" value="ECO:0007669"/>
    <property type="project" value="UniProtKB-SubCell"/>
</dbReference>
<dbReference type="PROSITE" id="PS50090">
    <property type="entry name" value="MYB_LIKE"/>
    <property type="match status" value="2"/>
</dbReference>
<dbReference type="Proteomes" id="UP000634136">
    <property type="component" value="Unassembled WGS sequence"/>
</dbReference>
<evidence type="ECO:0000256" key="2">
    <source>
        <dbReference type="ARBA" id="ARBA00022737"/>
    </source>
</evidence>
<sequence>MVRPPCCEKLKRGVWTEEEDAKILAFVSKHGSGNWTSLPKKAGLKRCGKSCRLRWTNYLRPDLNHDSFTPQEEDLIVKLHAAIGSRWSIIAQQLPGRTDNDVKNYWNSKLKKKLSEMGIDPVTHKPFSKLLADYGNIGGIHKPNTRIGSLSKDFKNAVLLKSDSSSSLTNYHFPQMELPIEKETNMNILPVSMFGESSSSQESLSFSFSWNDFLLEDVLPPNNDDNVIEINEREVMKSSSSQQVQVQVQNTEFQLSSSSSSSSEISFVEAMIHQENEMFLNFPHLMEEPPSNY</sequence>
<dbReference type="InterPro" id="IPR001005">
    <property type="entry name" value="SANT/Myb"/>
</dbReference>
<name>A0A834SMT6_9FABA</name>
<feature type="domain" description="Myb-like" evidence="5">
    <location>
        <begin position="7"/>
        <end position="59"/>
    </location>
</feature>
<dbReference type="OrthoDB" id="2143914at2759"/>
<keyword evidence="2" id="KW-0677">Repeat</keyword>
<dbReference type="FunFam" id="1.10.10.60:FF:000645">
    <property type="entry name" value="Os07g0634900 protein"/>
    <property type="match status" value="1"/>
</dbReference>
<evidence type="ECO:0000259" key="6">
    <source>
        <dbReference type="PROSITE" id="PS51294"/>
    </source>
</evidence>
<comment type="subcellular location">
    <subcellularLocation>
        <location evidence="1">Nucleus</location>
    </subcellularLocation>
</comment>
<dbReference type="PROSITE" id="PS51294">
    <property type="entry name" value="HTH_MYB"/>
    <property type="match status" value="2"/>
</dbReference>
<dbReference type="GO" id="GO:0003677">
    <property type="term" value="F:DNA binding"/>
    <property type="evidence" value="ECO:0007669"/>
    <property type="project" value="UniProtKB-KW"/>
</dbReference>
<dbReference type="EMBL" id="JAAIUW010000012">
    <property type="protein sequence ID" value="KAF7806141.1"/>
    <property type="molecule type" value="Genomic_DNA"/>
</dbReference>
<organism evidence="7 8">
    <name type="scientific">Senna tora</name>
    <dbReference type="NCBI Taxonomy" id="362788"/>
    <lineage>
        <taxon>Eukaryota</taxon>
        <taxon>Viridiplantae</taxon>
        <taxon>Streptophyta</taxon>
        <taxon>Embryophyta</taxon>
        <taxon>Tracheophyta</taxon>
        <taxon>Spermatophyta</taxon>
        <taxon>Magnoliopsida</taxon>
        <taxon>eudicotyledons</taxon>
        <taxon>Gunneridae</taxon>
        <taxon>Pentapetalae</taxon>
        <taxon>rosids</taxon>
        <taxon>fabids</taxon>
        <taxon>Fabales</taxon>
        <taxon>Fabaceae</taxon>
        <taxon>Caesalpinioideae</taxon>
        <taxon>Cassia clade</taxon>
        <taxon>Senna</taxon>
    </lineage>
</organism>
<accession>A0A834SMT6</accession>
<reference evidence="7" key="1">
    <citation type="submission" date="2020-09" db="EMBL/GenBank/DDBJ databases">
        <title>Genome-Enabled Discovery of Anthraquinone Biosynthesis in Senna tora.</title>
        <authorList>
            <person name="Kang S.-H."/>
            <person name="Pandey R.P."/>
            <person name="Lee C.-M."/>
            <person name="Sim J.-S."/>
            <person name="Jeong J.-T."/>
            <person name="Choi B.-S."/>
            <person name="Jung M."/>
            <person name="Ginzburg D."/>
            <person name="Zhao K."/>
            <person name="Won S.Y."/>
            <person name="Oh T.-J."/>
            <person name="Yu Y."/>
            <person name="Kim N.-H."/>
            <person name="Lee O.R."/>
            <person name="Lee T.-H."/>
            <person name="Bashyal P."/>
            <person name="Kim T.-S."/>
            <person name="Lee W.-H."/>
            <person name="Kawkins C."/>
            <person name="Kim C.-K."/>
            <person name="Kim J.S."/>
            <person name="Ahn B.O."/>
            <person name="Rhee S.Y."/>
            <person name="Sohng J.K."/>
        </authorList>
    </citation>
    <scope>NUCLEOTIDE SEQUENCE</scope>
    <source>
        <tissue evidence="7">Leaf</tissue>
    </source>
</reference>
<dbReference type="CDD" id="cd00167">
    <property type="entry name" value="SANT"/>
    <property type="match status" value="2"/>
</dbReference>
<dbReference type="PANTHER" id="PTHR47994:SF5">
    <property type="entry name" value="F14D16.11-RELATED"/>
    <property type="match status" value="1"/>
</dbReference>
<dbReference type="PANTHER" id="PTHR47994">
    <property type="entry name" value="F14D16.11-RELATED"/>
    <property type="match status" value="1"/>
</dbReference>
<keyword evidence="3" id="KW-0238">DNA-binding</keyword>
<evidence type="ECO:0000256" key="4">
    <source>
        <dbReference type="ARBA" id="ARBA00023242"/>
    </source>
</evidence>
<dbReference type="Gene3D" id="1.10.10.60">
    <property type="entry name" value="Homeodomain-like"/>
    <property type="match status" value="2"/>
</dbReference>
<gene>
    <name evidence="7" type="ORF">G2W53_038302</name>
</gene>
<feature type="domain" description="Myb-like" evidence="5">
    <location>
        <begin position="60"/>
        <end position="110"/>
    </location>
</feature>
<evidence type="ECO:0000313" key="7">
    <source>
        <dbReference type="EMBL" id="KAF7806141.1"/>
    </source>
</evidence>
<keyword evidence="4" id="KW-0539">Nucleus</keyword>
<evidence type="ECO:0000259" key="5">
    <source>
        <dbReference type="PROSITE" id="PS50090"/>
    </source>
</evidence>
<keyword evidence="8" id="KW-1185">Reference proteome</keyword>
<dbReference type="Pfam" id="PF00249">
    <property type="entry name" value="Myb_DNA-binding"/>
    <property type="match status" value="2"/>
</dbReference>
<evidence type="ECO:0000313" key="8">
    <source>
        <dbReference type="Proteomes" id="UP000634136"/>
    </source>
</evidence>
<evidence type="ECO:0000256" key="1">
    <source>
        <dbReference type="ARBA" id="ARBA00004123"/>
    </source>
</evidence>
<dbReference type="SMART" id="SM00717">
    <property type="entry name" value="SANT"/>
    <property type="match status" value="2"/>
</dbReference>
<feature type="domain" description="HTH myb-type" evidence="6">
    <location>
        <begin position="64"/>
        <end position="114"/>
    </location>
</feature>
<evidence type="ECO:0000256" key="3">
    <source>
        <dbReference type="ARBA" id="ARBA00023125"/>
    </source>
</evidence>
<proteinExistence type="predicted"/>
<dbReference type="InterPro" id="IPR017930">
    <property type="entry name" value="Myb_dom"/>
</dbReference>
<comment type="caution">
    <text evidence="7">The sequence shown here is derived from an EMBL/GenBank/DDBJ whole genome shotgun (WGS) entry which is preliminary data.</text>
</comment>
<dbReference type="AlphaFoldDB" id="A0A834SMT6"/>
<dbReference type="FunFam" id="1.10.10.60:FF:000001">
    <property type="entry name" value="MYB-related transcription factor"/>
    <property type="match status" value="1"/>
</dbReference>
<dbReference type="InterPro" id="IPR009057">
    <property type="entry name" value="Homeodomain-like_sf"/>
</dbReference>